<dbReference type="EMBL" id="ASPP01027081">
    <property type="protein sequence ID" value="ETO06488.1"/>
    <property type="molecule type" value="Genomic_DNA"/>
</dbReference>
<keyword evidence="2" id="KW-0472">Membrane</keyword>
<feature type="transmembrane region" description="Helical" evidence="2">
    <location>
        <begin position="6"/>
        <end position="24"/>
    </location>
</feature>
<comment type="caution">
    <text evidence="3">The sequence shown here is derived from an EMBL/GenBank/DDBJ whole genome shotgun (WGS) entry which is preliminary data.</text>
</comment>
<dbReference type="Proteomes" id="UP000023152">
    <property type="component" value="Unassembled WGS sequence"/>
</dbReference>
<gene>
    <name evidence="3" type="ORF">RFI_30902</name>
</gene>
<feature type="non-terminal residue" evidence="3">
    <location>
        <position position="1"/>
    </location>
</feature>
<accession>X6LX26</accession>
<proteinExistence type="predicted"/>
<organism evidence="3 4">
    <name type="scientific">Reticulomyxa filosa</name>
    <dbReference type="NCBI Taxonomy" id="46433"/>
    <lineage>
        <taxon>Eukaryota</taxon>
        <taxon>Sar</taxon>
        <taxon>Rhizaria</taxon>
        <taxon>Retaria</taxon>
        <taxon>Foraminifera</taxon>
        <taxon>Monothalamids</taxon>
        <taxon>Reticulomyxidae</taxon>
        <taxon>Reticulomyxa</taxon>
    </lineage>
</organism>
<feature type="region of interest" description="Disordered" evidence="1">
    <location>
        <begin position="74"/>
        <end position="98"/>
    </location>
</feature>
<evidence type="ECO:0000256" key="1">
    <source>
        <dbReference type="SAM" id="MobiDB-lite"/>
    </source>
</evidence>
<protein>
    <submittedName>
        <fullName evidence="3">Uncharacterized protein</fullName>
    </submittedName>
</protein>
<evidence type="ECO:0000313" key="3">
    <source>
        <dbReference type="EMBL" id="ETO06488.1"/>
    </source>
</evidence>
<sequence>YDYVYIYVLYMLLSNNIVVFVKKYEIGIPPSKKKKYIIVCLFESDLGKNMKKINNWIEKKIICSDEKNVLIKKRRINKKGKGKKKKKRGYEKEKRKME</sequence>
<evidence type="ECO:0000313" key="4">
    <source>
        <dbReference type="Proteomes" id="UP000023152"/>
    </source>
</evidence>
<reference evidence="3 4" key="1">
    <citation type="journal article" date="2013" name="Curr. Biol.">
        <title>The Genome of the Foraminiferan Reticulomyxa filosa.</title>
        <authorList>
            <person name="Glockner G."/>
            <person name="Hulsmann N."/>
            <person name="Schleicher M."/>
            <person name="Noegel A.A."/>
            <person name="Eichinger L."/>
            <person name="Gallinger C."/>
            <person name="Pawlowski J."/>
            <person name="Sierra R."/>
            <person name="Euteneuer U."/>
            <person name="Pillet L."/>
            <person name="Moustafa A."/>
            <person name="Platzer M."/>
            <person name="Groth M."/>
            <person name="Szafranski K."/>
            <person name="Schliwa M."/>
        </authorList>
    </citation>
    <scope>NUCLEOTIDE SEQUENCE [LARGE SCALE GENOMIC DNA]</scope>
</reference>
<dbReference type="AlphaFoldDB" id="X6LX26"/>
<name>X6LX26_RETFI</name>
<keyword evidence="2" id="KW-1133">Transmembrane helix</keyword>
<evidence type="ECO:0000256" key="2">
    <source>
        <dbReference type="SAM" id="Phobius"/>
    </source>
</evidence>
<keyword evidence="4" id="KW-1185">Reference proteome</keyword>
<feature type="compositionally biased region" description="Basic residues" evidence="1">
    <location>
        <begin position="74"/>
        <end position="89"/>
    </location>
</feature>
<keyword evidence="2" id="KW-0812">Transmembrane</keyword>